<gene>
    <name evidence="1" type="ORF">B296_00013216</name>
</gene>
<proteinExistence type="predicted"/>
<dbReference type="Proteomes" id="UP000287651">
    <property type="component" value="Unassembled WGS sequence"/>
</dbReference>
<organism evidence="1 2">
    <name type="scientific">Ensete ventricosum</name>
    <name type="common">Abyssinian banana</name>
    <name type="synonym">Musa ensete</name>
    <dbReference type="NCBI Taxonomy" id="4639"/>
    <lineage>
        <taxon>Eukaryota</taxon>
        <taxon>Viridiplantae</taxon>
        <taxon>Streptophyta</taxon>
        <taxon>Embryophyta</taxon>
        <taxon>Tracheophyta</taxon>
        <taxon>Spermatophyta</taxon>
        <taxon>Magnoliopsida</taxon>
        <taxon>Liliopsida</taxon>
        <taxon>Zingiberales</taxon>
        <taxon>Musaceae</taxon>
        <taxon>Ensete</taxon>
    </lineage>
</organism>
<sequence>MYRSAKLLVRGPPATERYRKNRLSAVDGRLREKKRIRRRRRGKEEIRRGEEDLLSPRRPRVVVARGSPACHPRSRAILLSRKETERLPTRGKRLR</sequence>
<accession>A0A426ZVG0</accession>
<protein>
    <submittedName>
        <fullName evidence="1">Uncharacterized protein</fullName>
    </submittedName>
</protein>
<evidence type="ECO:0000313" key="1">
    <source>
        <dbReference type="EMBL" id="RRT67965.1"/>
    </source>
</evidence>
<dbReference type="EMBL" id="AMZH03004854">
    <property type="protein sequence ID" value="RRT67965.1"/>
    <property type="molecule type" value="Genomic_DNA"/>
</dbReference>
<name>A0A426ZVG0_ENSVE</name>
<dbReference type="AlphaFoldDB" id="A0A426ZVG0"/>
<comment type="caution">
    <text evidence="1">The sequence shown here is derived from an EMBL/GenBank/DDBJ whole genome shotgun (WGS) entry which is preliminary data.</text>
</comment>
<evidence type="ECO:0000313" key="2">
    <source>
        <dbReference type="Proteomes" id="UP000287651"/>
    </source>
</evidence>
<reference evidence="1 2" key="1">
    <citation type="journal article" date="2014" name="Agronomy (Basel)">
        <title>A Draft Genome Sequence for Ensete ventricosum, the Drought-Tolerant Tree Against Hunger.</title>
        <authorList>
            <person name="Harrison J."/>
            <person name="Moore K.A."/>
            <person name="Paszkiewicz K."/>
            <person name="Jones T."/>
            <person name="Grant M."/>
            <person name="Ambacheew D."/>
            <person name="Muzemil S."/>
            <person name="Studholme D.J."/>
        </authorList>
    </citation>
    <scope>NUCLEOTIDE SEQUENCE [LARGE SCALE GENOMIC DNA]</scope>
</reference>